<proteinExistence type="predicted"/>
<dbReference type="AlphaFoldDB" id="A0A9Q9MHW5"/>
<reference evidence="2" key="1">
    <citation type="submission" date="2021-04" db="EMBL/GenBank/DDBJ databases">
        <title>Dactylosporangium aurantiacum NRRL B-8018 full assembly.</title>
        <authorList>
            <person name="Hartkoorn R.C."/>
            <person name="Beaudoing E."/>
            <person name="Hot D."/>
        </authorList>
    </citation>
    <scope>NUCLEOTIDE SEQUENCE</scope>
    <source>
        <strain evidence="2">NRRL B-8018</strain>
    </source>
</reference>
<dbReference type="InterPro" id="IPR019662">
    <property type="entry name" value="DUF2516"/>
</dbReference>
<feature type="transmembrane region" description="Helical" evidence="1">
    <location>
        <begin position="18"/>
        <end position="37"/>
    </location>
</feature>
<keyword evidence="3" id="KW-1185">Reference proteome</keyword>
<name>A0A9Q9MHW5_9ACTN</name>
<dbReference type="Proteomes" id="UP001058003">
    <property type="component" value="Chromosome"/>
</dbReference>
<dbReference type="OrthoDB" id="5191769at2"/>
<evidence type="ECO:0000313" key="3">
    <source>
        <dbReference type="Proteomes" id="UP001058003"/>
    </source>
</evidence>
<feature type="transmembrane region" description="Helical" evidence="1">
    <location>
        <begin position="49"/>
        <end position="67"/>
    </location>
</feature>
<gene>
    <name evidence="2" type="ORF">Daura_03120</name>
</gene>
<dbReference type="KEGG" id="daur:Daura_03120"/>
<sequence>MVTAVPMFYERVELYIDLAVWIFCLVLGAAALLHCLVQRADAFAAIGTMSKTVWLAMTGGGLLLTALAPQLRLGYLSIFLLISAGIFAVYLLDIRPALRDAVDGHGSW</sequence>
<keyword evidence="1" id="KW-1133">Transmembrane helix</keyword>
<keyword evidence="1" id="KW-0472">Membrane</keyword>
<feature type="transmembrane region" description="Helical" evidence="1">
    <location>
        <begin position="73"/>
        <end position="92"/>
    </location>
</feature>
<protein>
    <submittedName>
        <fullName evidence="2">DUF2516 family protein</fullName>
    </submittedName>
</protein>
<dbReference type="EMBL" id="CP073767">
    <property type="protein sequence ID" value="UWZ55270.1"/>
    <property type="molecule type" value="Genomic_DNA"/>
</dbReference>
<evidence type="ECO:0000313" key="2">
    <source>
        <dbReference type="EMBL" id="UWZ55270.1"/>
    </source>
</evidence>
<organism evidence="2 3">
    <name type="scientific">Dactylosporangium aurantiacum</name>
    <dbReference type="NCBI Taxonomy" id="35754"/>
    <lineage>
        <taxon>Bacteria</taxon>
        <taxon>Bacillati</taxon>
        <taxon>Actinomycetota</taxon>
        <taxon>Actinomycetes</taxon>
        <taxon>Micromonosporales</taxon>
        <taxon>Micromonosporaceae</taxon>
        <taxon>Dactylosporangium</taxon>
    </lineage>
</organism>
<accession>A0A9Q9MHW5</accession>
<dbReference type="RefSeq" id="WP_033363470.1">
    <property type="nucleotide sequence ID" value="NZ_CP073767.1"/>
</dbReference>
<dbReference type="Pfam" id="PF10724">
    <property type="entry name" value="DUF2516"/>
    <property type="match status" value="1"/>
</dbReference>
<evidence type="ECO:0000256" key="1">
    <source>
        <dbReference type="SAM" id="Phobius"/>
    </source>
</evidence>
<keyword evidence="1" id="KW-0812">Transmembrane</keyword>